<comment type="caution">
    <text evidence="1">The sequence shown here is derived from an EMBL/GenBank/DDBJ whole genome shotgun (WGS) entry which is preliminary data.</text>
</comment>
<accession>A0ABW7D510</accession>
<name>A0ABW7D510_9PSED</name>
<evidence type="ECO:0000313" key="2">
    <source>
        <dbReference type="Proteomes" id="UP001605918"/>
    </source>
</evidence>
<dbReference type="EMBL" id="JBIEIL010000001">
    <property type="protein sequence ID" value="MFG6203157.1"/>
    <property type="molecule type" value="Genomic_DNA"/>
</dbReference>
<sequence>MQALFLLIGYQIEREFISLVSRVDFILRLRIQLASACSGCRTAASTPATRTEKSVISAMLSCENMVGNSCSHYVGSRRLDAFVGTCGERMFIFAWLDCATGITRGAGWEVKSDVHRQVADQEGKKILARKQAGGDCGVTARTANPMSACSIAVI</sequence>
<keyword evidence="2" id="KW-1185">Reference proteome</keyword>
<protein>
    <submittedName>
        <fullName evidence="1">Uncharacterized protein</fullName>
    </submittedName>
</protein>
<dbReference type="Proteomes" id="UP001605918">
    <property type="component" value="Unassembled WGS sequence"/>
</dbReference>
<evidence type="ECO:0000313" key="1">
    <source>
        <dbReference type="EMBL" id="MFG6203157.1"/>
    </source>
</evidence>
<reference evidence="1 2" key="1">
    <citation type="submission" date="2024-10" db="EMBL/GenBank/DDBJ databases">
        <title>Whole genome of Pseudomonas sp Strain RB5.</title>
        <authorList>
            <person name="Selami N."/>
        </authorList>
    </citation>
    <scope>NUCLEOTIDE SEQUENCE [LARGE SCALE GENOMIC DNA]</scope>
    <source>
        <strain evidence="1 2">RB5</strain>
    </source>
</reference>
<dbReference type="RefSeq" id="WP_394502735.1">
    <property type="nucleotide sequence ID" value="NZ_JBIEIL010000001.1"/>
</dbReference>
<organism evidence="1 2">
    <name type="scientific">Pseudomonas retamae</name>
    <dbReference type="NCBI Taxonomy" id="702110"/>
    <lineage>
        <taxon>Bacteria</taxon>
        <taxon>Pseudomonadati</taxon>
        <taxon>Pseudomonadota</taxon>
        <taxon>Gammaproteobacteria</taxon>
        <taxon>Pseudomonadales</taxon>
        <taxon>Pseudomonadaceae</taxon>
        <taxon>Pseudomonas</taxon>
    </lineage>
</organism>
<proteinExistence type="predicted"/>
<gene>
    <name evidence="1" type="ORF">ACGSLL_02225</name>
</gene>